<keyword evidence="4 9" id="KW-0812">Transmembrane</keyword>
<dbReference type="InterPro" id="IPR011992">
    <property type="entry name" value="EF-hand-dom_pair"/>
</dbReference>
<dbReference type="InterPro" id="IPR002048">
    <property type="entry name" value="EF_hand_dom"/>
</dbReference>
<keyword evidence="7" id="KW-0406">Ion transport</keyword>
<accession>A0A6A1VV42</accession>
<keyword evidence="13" id="KW-1185">Reference proteome</keyword>
<dbReference type="GO" id="GO:0006874">
    <property type="term" value="P:intracellular calcium ion homeostasis"/>
    <property type="evidence" value="ECO:0007669"/>
    <property type="project" value="TreeGrafter"/>
</dbReference>
<evidence type="ECO:0000256" key="6">
    <source>
        <dbReference type="ARBA" id="ARBA00022989"/>
    </source>
</evidence>
<feature type="transmembrane region" description="Helical" evidence="9">
    <location>
        <begin position="675"/>
        <end position="695"/>
    </location>
</feature>
<feature type="transmembrane region" description="Helical" evidence="9">
    <location>
        <begin position="190"/>
        <end position="214"/>
    </location>
</feature>
<evidence type="ECO:0000256" key="2">
    <source>
        <dbReference type="ARBA" id="ARBA00022448"/>
    </source>
</evidence>
<evidence type="ECO:0000256" key="5">
    <source>
        <dbReference type="ARBA" id="ARBA00022837"/>
    </source>
</evidence>
<dbReference type="GO" id="GO:0012505">
    <property type="term" value="C:endomembrane system"/>
    <property type="evidence" value="ECO:0007669"/>
    <property type="project" value="UniProtKB-SubCell"/>
</dbReference>
<dbReference type="AlphaFoldDB" id="A0A6A1VV42"/>
<name>A0A6A1VV42_9ROSI</name>
<reference evidence="12 13" key="1">
    <citation type="journal article" date="2019" name="Plant Biotechnol. J.">
        <title>The red bayberry genome and genetic basis of sex determination.</title>
        <authorList>
            <person name="Jia H.M."/>
            <person name="Jia H.J."/>
            <person name="Cai Q.L."/>
            <person name="Wang Y."/>
            <person name="Zhao H.B."/>
            <person name="Yang W.F."/>
            <person name="Wang G.Y."/>
            <person name="Li Y.H."/>
            <person name="Zhan D.L."/>
            <person name="Shen Y.T."/>
            <person name="Niu Q.F."/>
            <person name="Chang L."/>
            <person name="Qiu J."/>
            <person name="Zhao L."/>
            <person name="Xie H.B."/>
            <person name="Fu W.Y."/>
            <person name="Jin J."/>
            <person name="Li X.W."/>
            <person name="Jiao Y."/>
            <person name="Zhou C.C."/>
            <person name="Tu T."/>
            <person name="Chai C.Y."/>
            <person name="Gao J.L."/>
            <person name="Fan L.J."/>
            <person name="van de Weg E."/>
            <person name="Wang J.Y."/>
            <person name="Gao Z.S."/>
        </authorList>
    </citation>
    <scope>NUCLEOTIDE SEQUENCE [LARGE SCALE GENOMIC DNA]</scope>
    <source>
        <tissue evidence="12">Leaves</tissue>
    </source>
</reference>
<keyword evidence="2" id="KW-0813">Transport</keyword>
<dbReference type="InterPro" id="IPR004713">
    <property type="entry name" value="CaH_exchang"/>
</dbReference>
<sequence>MRSITKTASSVLVLIILLFKVHGRSLQNKSPGLVSDGTDDVQSHEPSFLLLKGMGSSDECEHMYGFLPCSSNIYGHLFLIVVYEYLLFRGESLMVAGGEQIFKLLGPGIFGASAFHILGALPESLIVLATGLLNTKEVAQEYVSTGVGLLAGSSIFLLTILWGTCLIAGSQDLSNNSNGSNSTQTARERLRALWTGLLLLTLSICLSISFIAFTGRGITTDLETSYTSRIMALSIIPFIIIQFINIISSTSGEDVVILIALAVSTIFLFLFFFYQLFEPWIQNRKLEFVRHKHLILTIVQHVQEHALRNILTDDGAPNVSGIRRLFEEIDQDGDNYISPSQLKELLLEMNSTGSSVDKEREIAEVMREFDVDGDQKISKDEFVDGFAKWLHETKHAMDKQYFSRKSYKDVYQVFGPWLQNKRKEHDMMKTLIPEILRFAQSNVGDLLHEDGTPDTHAIKRLFDAVDHDKDNCISREELKKLIADVKFGKAPVDMEDAVDKVFEELDADGDHQIDEEEFSAGFPKLIKAIENPPPTIEAEDDVYQKTWEEIERLVAVGEEKSKAVVENPFRAWFNAMTLLVFGIAVLGVLAEPLISSVQNFSEAASIPSLFVSFILVPLATNARAAASAITTSRHKKPRTTSLTFCEIYSGVFMNNVLGFSVLLLLIYVRGMTWEYSAEVLVVVVVCATVGVFTSFRTTFPLWTSFLAYLLYPLSLLLVYFFREFLD</sequence>
<evidence type="ECO:0000259" key="11">
    <source>
        <dbReference type="PROSITE" id="PS50222"/>
    </source>
</evidence>
<evidence type="ECO:0000256" key="7">
    <source>
        <dbReference type="ARBA" id="ARBA00023065"/>
    </source>
</evidence>
<gene>
    <name evidence="12" type="ORF">CJ030_MR4G007833</name>
</gene>
<feature type="domain" description="EF-hand" evidence="11">
    <location>
        <begin position="453"/>
        <end position="488"/>
    </location>
</feature>
<evidence type="ECO:0000256" key="4">
    <source>
        <dbReference type="ARBA" id="ARBA00022692"/>
    </source>
</evidence>
<dbReference type="PROSITE" id="PS50222">
    <property type="entry name" value="EF_HAND_2"/>
    <property type="match status" value="4"/>
</dbReference>
<feature type="transmembrane region" description="Helical" evidence="9">
    <location>
        <begin position="226"/>
        <end position="248"/>
    </location>
</feature>
<feature type="transmembrane region" description="Helical" evidence="9">
    <location>
        <begin position="73"/>
        <end position="89"/>
    </location>
</feature>
<evidence type="ECO:0000256" key="10">
    <source>
        <dbReference type="SAM" id="SignalP"/>
    </source>
</evidence>
<feature type="signal peptide" evidence="10">
    <location>
        <begin position="1"/>
        <end position="23"/>
    </location>
</feature>
<feature type="chain" id="PRO_5025472784" evidence="10">
    <location>
        <begin position="24"/>
        <end position="726"/>
    </location>
</feature>
<keyword evidence="5" id="KW-0106">Calcium</keyword>
<dbReference type="OrthoDB" id="26525at2759"/>
<dbReference type="InterPro" id="IPR004837">
    <property type="entry name" value="NaCa_Exmemb"/>
</dbReference>
<keyword evidence="6 9" id="KW-1133">Transmembrane helix</keyword>
<dbReference type="PANTHER" id="PTHR31503">
    <property type="entry name" value="VACUOLAR CALCIUM ION TRANSPORTER"/>
    <property type="match status" value="1"/>
</dbReference>
<dbReference type="PROSITE" id="PS00018">
    <property type="entry name" value="EF_HAND_1"/>
    <property type="match status" value="3"/>
</dbReference>
<feature type="transmembrane region" description="Helical" evidence="9">
    <location>
        <begin position="606"/>
        <end position="627"/>
    </location>
</feature>
<feature type="domain" description="EF-hand" evidence="11">
    <location>
        <begin position="493"/>
        <end position="528"/>
    </location>
</feature>
<feature type="transmembrane region" description="Helical" evidence="9">
    <location>
        <begin position="701"/>
        <end position="721"/>
    </location>
</feature>
<dbReference type="InterPro" id="IPR018247">
    <property type="entry name" value="EF_Hand_1_Ca_BS"/>
</dbReference>
<evidence type="ECO:0000313" key="13">
    <source>
        <dbReference type="Proteomes" id="UP000516437"/>
    </source>
</evidence>
<organism evidence="12 13">
    <name type="scientific">Morella rubra</name>
    <name type="common">Chinese bayberry</name>
    <dbReference type="NCBI Taxonomy" id="262757"/>
    <lineage>
        <taxon>Eukaryota</taxon>
        <taxon>Viridiplantae</taxon>
        <taxon>Streptophyta</taxon>
        <taxon>Embryophyta</taxon>
        <taxon>Tracheophyta</taxon>
        <taxon>Spermatophyta</taxon>
        <taxon>Magnoliopsida</taxon>
        <taxon>eudicotyledons</taxon>
        <taxon>Gunneridae</taxon>
        <taxon>Pentapetalae</taxon>
        <taxon>rosids</taxon>
        <taxon>fabids</taxon>
        <taxon>Fagales</taxon>
        <taxon>Myricaceae</taxon>
        <taxon>Morella</taxon>
    </lineage>
</organism>
<comment type="subcellular location">
    <subcellularLocation>
        <location evidence="1">Endomembrane system</location>
        <topology evidence="1">Multi-pass membrane protein</topology>
    </subcellularLocation>
</comment>
<dbReference type="GO" id="GO:0016020">
    <property type="term" value="C:membrane"/>
    <property type="evidence" value="ECO:0007669"/>
    <property type="project" value="InterPro"/>
</dbReference>
<evidence type="ECO:0000256" key="3">
    <source>
        <dbReference type="ARBA" id="ARBA00022449"/>
    </source>
</evidence>
<evidence type="ECO:0000256" key="9">
    <source>
        <dbReference type="SAM" id="Phobius"/>
    </source>
</evidence>
<feature type="domain" description="EF-hand" evidence="11">
    <location>
        <begin position="317"/>
        <end position="352"/>
    </location>
</feature>
<keyword evidence="8 9" id="KW-0472">Membrane</keyword>
<keyword evidence="10" id="KW-0732">Signal</keyword>
<protein>
    <submittedName>
        <fullName evidence="12">Calcium-binding protein CML24</fullName>
    </submittedName>
</protein>
<dbReference type="SMART" id="SM00054">
    <property type="entry name" value="EFh"/>
    <property type="match status" value="4"/>
</dbReference>
<dbReference type="Pfam" id="PF01699">
    <property type="entry name" value="Na_Ca_ex"/>
    <property type="match status" value="1"/>
</dbReference>
<comment type="caution">
    <text evidence="12">The sequence shown here is derived from an EMBL/GenBank/DDBJ whole genome shotgun (WGS) entry which is preliminary data.</text>
</comment>
<dbReference type="Pfam" id="PF13499">
    <property type="entry name" value="EF-hand_7"/>
    <property type="match status" value="2"/>
</dbReference>
<evidence type="ECO:0000256" key="8">
    <source>
        <dbReference type="ARBA" id="ARBA00023136"/>
    </source>
</evidence>
<dbReference type="CDD" id="cd00051">
    <property type="entry name" value="EFh"/>
    <property type="match status" value="2"/>
</dbReference>
<dbReference type="Proteomes" id="UP000516437">
    <property type="component" value="Chromosome 4"/>
</dbReference>
<feature type="domain" description="EF-hand" evidence="11">
    <location>
        <begin position="357"/>
        <end position="392"/>
    </location>
</feature>
<evidence type="ECO:0000313" key="12">
    <source>
        <dbReference type="EMBL" id="KAB1216643.1"/>
    </source>
</evidence>
<dbReference type="Gene3D" id="1.10.238.10">
    <property type="entry name" value="EF-hand"/>
    <property type="match status" value="2"/>
</dbReference>
<feature type="transmembrane region" description="Helical" evidence="9">
    <location>
        <begin position="255"/>
        <end position="277"/>
    </location>
</feature>
<feature type="transmembrane region" description="Helical" evidence="9">
    <location>
        <begin position="571"/>
        <end position="594"/>
    </location>
</feature>
<dbReference type="GO" id="GO:0005509">
    <property type="term" value="F:calcium ion binding"/>
    <property type="evidence" value="ECO:0007669"/>
    <property type="project" value="InterPro"/>
</dbReference>
<evidence type="ECO:0000256" key="1">
    <source>
        <dbReference type="ARBA" id="ARBA00004127"/>
    </source>
</evidence>
<dbReference type="EMBL" id="RXIC02000022">
    <property type="protein sequence ID" value="KAB1216643.1"/>
    <property type="molecule type" value="Genomic_DNA"/>
</dbReference>
<proteinExistence type="predicted"/>
<keyword evidence="3" id="KW-0050">Antiport</keyword>
<dbReference type="GO" id="GO:0015369">
    <property type="term" value="F:calcium:proton antiporter activity"/>
    <property type="evidence" value="ECO:0007669"/>
    <property type="project" value="TreeGrafter"/>
</dbReference>
<feature type="transmembrane region" description="Helical" evidence="9">
    <location>
        <begin position="142"/>
        <end position="169"/>
    </location>
</feature>
<dbReference type="PANTHER" id="PTHR31503:SF79">
    <property type="entry name" value="CALCIUM-BINDING EF-HAND PROTEIN"/>
    <property type="match status" value="1"/>
</dbReference>
<feature type="transmembrane region" description="Helical" evidence="9">
    <location>
        <begin position="647"/>
        <end position="668"/>
    </location>
</feature>
<dbReference type="SUPFAM" id="SSF47473">
    <property type="entry name" value="EF-hand"/>
    <property type="match status" value="1"/>
</dbReference>